<dbReference type="Pfam" id="PF00172">
    <property type="entry name" value="Zn_clus"/>
    <property type="match status" value="1"/>
</dbReference>
<dbReference type="GO" id="GO:0003677">
    <property type="term" value="F:DNA binding"/>
    <property type="evidence" value="ECO:0007669"/>
    <property type="project" value="UniProtKB-KW"/>
</dbReference>
<dbReference type="InterPro" id="IPR001138">
    <property type="entry name" value="Zn2Cys6_DnaBD"/>
</dbReference>
<evidence type="ECO:0000256" key="3">
    <source>
        <dbReference type="ARBA" id="ARBA00023163"/>
    </source>
</evidence>
<keyword evidence="3" id="KW-0804">Transcription</keyword>
<dbReference type="SUPFAM" id="SSF57701">
    <property type="entry name" value="Zn2/Cys6 DNA-binding domain"/>
    <property type="match status" value="1"/>
</dbReference>
<dbReference type="PANTHER" id="PTHR47256:SF1">
    <property type="entry name" value="ZN(II)2CYS6 TRANSCRIPTION FACTOR (EUROFUNG)"/>
    <property type="match status" value="1"/>
</dbReference>
<dbReference type="GO" id="GO:0008270">
    <property type="term" value="F:zinc ion binding"/>
    <property type="evidence" value="ECO:0007669"/>
    <property type="project" value="InterPro"/>
</dbReference>
<keyword evidence="2" id="KW-0238">DNA-binding</keyword>
<feature type="region of interest" description="Disordered" evidence="5">
    <location>
        <begin position="129"/>
        <end position="180"/>
    </location>
</feature>
<dbReference type="OrthoDB" id="3364175at2759"/>
<dbReference type="STRING" id="348802.A0A0D2FPL8"/>
<feature type="region of interest" description="Disordered" evidence="5">
    <location>
        <begin position="1"/>
        <end position="25"/>
    </location>
</feature>
<dbReference type="PROSITE" id="PS00463">
    <property type="entry name" value="ZN2_CY6_FUNGAL_1"/>
    <property type="match status" value="1"/>
</dbReference>
<evidence type="ECO:0000259" key="6">
    <source>
        <dbReference type="PROSITE" id="PS50048"/>
    </source>
</evidence>
<dbReference type="GeneID" id="25323894"/>
<dbReference type="PROSITE" id="PS50048">
    <property type="entry name" value="ZN2_CY6_FUNGAL_2"/>
    <property type="match status" value="1"/>
</dbReference>
<dbReference type="AlphaFoldDB" id="A0A0D2FPL8"/>
<dbReference type="Gene3D" id="4.10.240.10">
    <property type="entry name" value="Zn(2)-C6 fungal-type DNA-binding domain"/>
    <property type="match status" value="1"/>
</dbReference>
<gene>
    <name evidence="7" type="ORF">PV05_01986</name>
</gene>
<accession>A0A0D2FPL8</accession>
<name>A0A0D2FPL8_9EURO</name>
<feature type="domain" description="Zn(2)-C6 fungal-type" evidence="6">
    <location>
        <begin position="33"/>
        <end position="62"/>
    </location>
</feature>
<keyword evidence="4" id="KW-0539">Nucleus</keyword>
<dbReference type="InterPro" id="IPR053187">
    <property type="entry name" value="Notoamide_regulator"/>
</dbReference>
<reference evidence="7 8" key="1">
    <citation type="submission" date="2015-01" db="EMBL/GenBank/DDBJ databases">
        <title>The Genome Sequence of Exophiala xenobiotica CBS118157.</title>
        <authorList>
            <consortium name="The Broad Institute Genomics Platform"/>
            <person name="Cuomo C."/>
            <person name="de Hoog S."/>
            <person name="Gorbushina A."/>
            <person name="Stielow B."/>
            <person name="Teixiera M."/>
            <person name="Abouelleil A."/>
            <person name="Chapman S.B."/>
            <person name="Priest M."/>
            <person name="Young S.K."/>
            <person name="Wortman J."/>
            <person name="Nusbaum C."/>
            <person name="Birren B."/>
        </authorList>
    </citation>
    <scope>NUCLEOTIDE SEQUENCE [LARGE SCALE GENOMIC DNA]</scope>
    <source>
        <strain evidence="7 8">CBS 118157</strain>
    </source>
</reference>
<evidence type="ECO:0000256" key="4">
    <source>
        <dbReference type="ARBA" id="ARBA00023242"/>
    </source>
</evidence>
<dbReference type="CDD" id="cd00067">
    <property type="entry name" value="GAL4"/>
    <property type="match status" value="1"/>
</dbReference>
<keyword evidence="1" id="KW-0805">Transcription regulation</keyword>
<proteinExistence type="predicted"/>
<dbReference type="EMBL" id="KN847317">
    <property type="protein sequence ID" value="KIW61919.1"/>
    <property type="molecule type" value="Genomic_DNA"/>
</dbReference>
<sequence length="180" mass="20276">MSGYRPISSKTPGLPAVHSREPELRPRKNVSFACQGCKEARRKCSGKHPCERCEEKGHECVFDQENDGRHKAKLRLKIQEHENDSRLLHALLHTLRASSDSVVEETLSFIRGNGSLDALRQYLQQRNHLDRSDQASTSDNGNTPSQPETTPPTENEPSENGPSKNNTRRRVLDVADLLDQ</sequence>
<keyword evidence="8" id="KW-1185">Reference proteome</keyword>
<evidence type="ECO:0000313" key="7">
    <source>
        <dbReference type="EMBL" id="KIW61919.1"/>
    </source>
</evidence>
<dbReference type="InterPro" id="IPR036864">
    <property type="entry name" value="Zn2-C6_fun-type_DNA-bd_sf"/>
</dbReference>
<dbReference type="SMART" id="SM00066">
    <property type="entry name" value="GAL4"/>
    <property type="match status" value="1"/>
</dbReference>
<evidence type="ECO:0000256" key="2">
    <source>
        <dbReference type="ARBA" id="ARBA00023125"/>
    </source>
</evidence>
<dbReference type="GO" id="GO:0000981">
    <property type="term" value="F:DNA-binding transcription factor activity, RNA polymerase II-specific"/>
    <property type="evidence" value="ECO:0007669"/>
    <property type="project" value="InterPro"/>
</dbReference>
<dbReference type="Proteomes" id="UP000054342">
    <property type="component" value="Unassembled WGS sequence"/>
</dbReference>
<protein>
    <recommendedName>
        <fullName evidence="6">Zn(2)-C6 fungal-type domain-containing protein</fullName>
    </recommendedName>
</protein>
<dbReference type="HOGENOM" id="CLU_120557_0_0_1"/>
<dbReference type="RefSeq" id="XP_013322503.1">
    <property type="nucleotide sequence ID" value="XM_013467049.1"/>
</dbReference>
<evidence type="ECO:0000256" key="5">
    <source>
        <dbReference type="SAM" id="MobiDB-lite"/>
    </source>
</evidence>
<evidence type="ECO:0000256" key="1">
    <source>
        <dbReference type="ARBA" id="ARBA00023015"/>
    </source>
</evidence>
<organism evidence="7 8">
    <name type="scientific">Exophiala xenobiotica</name>
    <dbReference type="NCBI Taxonomy" id="348802"/>
    <lineage>
        <taxon>Eukaryota</taxon>
        <taxon>Fungi</taxon>
        <taxon>Dikarya</taxon>
        <taxon>Ascomycota</taxon>
        <taxon>Pezizomycotina</taxon>
        <taxon>Eurotiomycetes</taxon>
        <taxon>Chaetothyriomycetidae</taxon>
        <taxon>Chaetothyriales</taxon>
        <taxon>Herpotrichiellaceae</taxon>
        <taxon>Exophiala</taxon>
    </lineage>
</organism>
<evidence type="ECO:0000313" key="8">
    <source>
        <dbReference type="Proteomes" id="UP000054342"/>
    </source>
</evidence>
<feature type="compositionally biased region" description="Low complexity" evidence="5">
    <location>
        <begin position="142"/>
        <end position="163"/>
    </location>
</feature>
<dbReference type="PANTHER" id="PTHR47256">
    <property type="entry name" value="ZN(II)2CYS6 TRANSCRIPTION FACTOR (EUROFUNG)-RELATED"/>
    <property type="match status" value="1"/>
</dbReference>